<dbReference type="Proteomes" id="UP001333110">
    <property type="component" value="Unassembled WGS sequence"/>
</dbReference>
<reference evidence="1 2" key="1">
    <citation type="journal article" date="2023" name="J. Hered.">
        <title>Chromosome-level genome of the wood stork (Mycteria americana) provides insight into avian chromosome evolution.</title>
        <authorList>
            <person name="Flamio R. Jr."/>
            <person name="Ramstad K.M."/>
        </authorList>
    </citation>
    <scope>NUCLEOTIDE SEQUENCE [LARGE SCALE GENOMIC DNA]</scope>
    <source>
        <strain evidence="1">JAX WOST 10</strain>
    </source>
</reference>
<organism evidence="1 2">
    <name type="scientific">Mycteria americana</name>
    <name type="common">Wood stork</name>
    <dbReference type="NCBI Taxonomy" id="33587"/>
    <lineage>
        <taxon>Eukaryota</taxon>
        <taxon>Metazoa</taxon>
        <taxon>Chordata</taxon>
        <taxon>Craniata</taxon>
        <taxon>Vertebrata</taxon>
        <taxon>Euteleostomi</taxon>
        <taxon>Archelosauria</taxon>
        <taxon>Archosauria</taxon>
        <taxon>Dinosauria</taxon>
        <taxon>Saurischia</taxon>
        <taxon>Theropoda</taxon>
        <taxon>Coelurosauria</taxon>
        <taxon>Aves</taxon>
        <taxon>Neognathae</taxon>
        <taxon>Neoaves</taxon>
        <taxon>Aequornithes</taxon>
        <taxon>Ciconiiformes</taxon>
        <taxon>Ciconiidae</taxon>
        <taxon>Mycteria</taxon>
    </lineage>
</organism>
<evidence type="ECO:0000313" key="1">
    <source>
        <dbReference type="EMBL" id="KAK4826982.1"/>
    </source>
</evidence>
<evidence type="ECO:0000313" key="2">
    <source>
        <dbReference type="Proteomes" id="UP001333110"/>
    </source>
</evidence>
<dbReference type="EMBL" id="JAUNZN010000002">
    <property type="protein sequence ID" value="KAK4826982.1"/>
    <property type="molecule type" value="Genomic_DNA"/>
</dbReference>
<dbReference type="PANTHER" id="PTHR33332">
    <property type="entry name" value="REVERSE TRANSCRIPTASE DOMAIN-CONTAINING PROTEIN"/>
    <property type="match status" value="1"/>
</dbReference>
<proteinExistence type="predicted"/>
<sequence length="284" mass="32023">MIQQYALAAKKANGILGCIWQSIASRWRDVILPLYSVLVRPHLEYCVQFWAPQYKRGMNILERVQRRATKMIKGLEHLSCEEMLRDLGLFSLEKRRLRGFLSMYYEFSQFTVASSEVHVLFRSGSSIKLTEGPTAAHFSGTSVDSATVGMKQSCLRNKATVKTVVCINYSESWLWGGGQEAKMRLGWGWKTVTGAGDDEEGLGMGEEDEAAWIGKASEAVQMEDVITRQRCQRISRTPVPKRLALDRMAKHVTQQEGGPSTYNGVQCSLPQAIQDLERFSHHDL</sequence>
<dbReference type="AlphaFoldDB" id="A0AAN7S3F0"/>
<accession>A0AAN7S3F0</accession>
<keyword evidence="2" id="KW-1185">Reference proteome</keyword>
<name>A0AAN7S3F0_MYCAM</name>
<gene>
    <name evidence="1" type="ORF">QYF61_012923</name>
</gene>
<comment type="caution">
    <text evidence="1">The sequence shown here is derived from an EMBL/GenBank/DDBJ whole genome shotgun (WGS) entry which is preliminary data.</text>
</comment>
<protein>
    <submittedName>
        <fullName evidence="1">Uncharacterized protein</fullName>
    </submittedName>
</protein>